<keyword evidence="7" id="KW-1185">Reference proteome</keyword>
<evidence type="ECO:0000256" key="3">
    <source>
        <dbReference type="ARBA" id="ARBA00023125"/>
    </source>
</evidence>
<dbReference type="Pfam" id="PF03466">
    <property type="entry name" value="LysR_substrate"/>
    <property type="match status" value="1"/>
</dbReference>
<dbReference type="Pfam" id="PF00126">
    <property type="entry name" value="HTH_1"/>
    <property type="match status" value="1"/>
</dbReference>
<dbReference type="PROSITE" id="PS50931">
    <property type="entry name" value="HTH_LYSR"/>
    <property type="match status" value="1"/>
</dbReference>
<keyword evidence="3 6" id="KW-0238">DNA-binding</keyword>
<dbReference type="PRINTS" id="PR00039">
    <property type="entry name" value="HTHLYSR"/>
</dbReference>
<dbReference type="SUPFAM" id="SSF46785">
    <property type="entry name" value="Winged helix' DNA-binding domain"/>
    <property type="match status" value="1"/>
</dbReference>
<dbReference type="EMBL" id="SLUI01000001">
    <property type="protein sequence ID" value="TCL39840.1"/>
    <property type="molecule type" value="Genomic_DNA"/>
</dbReference>
<dbReference type="GO" id="GO:0003700">
    <property type="term" value="F:DNA-binding transcription factor activity"/>
    <property type="evidence" value="ECO:0007669"/>
    <property type="project" value="InterPro"/>
</dbReference>
<evidence type="ECO:0000256" key="1">
    <source>
        <dbReference type="ARBA" id="ARBA00009437"/>
    </source>
</evidence>
<organism evidence="6 7">
    <name type="scientific">Anaerospora hongkongensis</name>
    <dbReference type="NCBI Taxonomy" id="244830"/>
    <lineage>
        <taxon>Bacteria</taxon>
        <taxon>Bacillati</taxon>
        <taxon>Bacillota</taxon>
        <taxon>Negativicutes</taxon>
        <taxon>Selenomonadales</taxon>
        <taxon>Sporomusaceae</taxon>
        <taxon>Anaerospora</taxon>
    </lineage>
</organism>
<reference evidence="6 7" key="1">
    <citation type="submission" date="2019-03" db="EMBL/GenBank/DDBJ databases">
        <title>Genomic Encyclopedia of Type Strains, Phase IV (KMG-IV): sequencing the most valuable type-strain genomes for metagenomic binning, comparative biology and taxonomic classification.</title>
        <authorList>
            <person name="Goeker M."/>
        </authorList>
    </citation>
    <scope>NUCLEOTIDE SEQUENCE [LARGE SCALE GENOMIC DNA]</scope>
    <source>
        <strain evidence="6 7">DSM 15969</strain>
    </source>
</reference>
<keyword evidence="4" id="KW-0804">Transcription</keyword>
<dbReference type="CDD" id="cd05466">
    <property type="entry name" value="PBP2_LTTR_substrate"/>
    <property type="match status" value="1"/>
</dbReference>
<dbReference type="InterPro" id="IPR036388">
    <property type="entry name" value="WH-like_DNA-bd_sf"/>
</dbReference>
<dbReference type="PANTHER" id="PTHR30126">
    <property type="entry name" value="HTH-TYPE TRANSCRIPTIONAL REGULATOR"/>
    <property type="match status" value="1"/>
</dbReference>
<protein>
    <submittedName>
        <fullName evidence="6">DNA-binding transcriptional LysR family regulator</fullName>
    </submittedName>
</protein>
<evidence type="ECO:0000256" key="2">
    <source>
        <dbReference type="ARBA" id="ARBA00023015"/>
    </source>
</evidence>
<dbReference type="Gene3D" id="1.10.10.10">
    <property type="entry name" value="Winged helix-like DNA-binding domain superfamily/Winged helix DNA-binding domain"/>
    <property type="match status" value="1"/>
</dbReference>
<proteinExistence type="inferred from homology"/>
<gene>
    <name evidence="6" type="ORF">EV210_10135</name>
</gene>
<evidence type="ECO:0000313" key="7">
    <source>
        <dbReference type="Proteomes" id="UP000295063"/>
    </source>
</evidence>
<dbReference type="OrthoDB" id="107670at2"/>
<dbReference type="RefSeq" id="WP_132073796.1">
    <property type="nucleotide sequence ID" value="NZ_SLUI01000001.1"/>
</dbReference>
<sequence>MEERDWVILIKLYEEKSITKAAEALFISQPALTNRLQYIEERFNSQIVIRSKKGVNFTPEGEFLVLSAREMLQKIHFIEGTIQTIRNEVKGSLKIGASILFFRHQLPELLKQFIEMYPNVEFKISTNFSGKIVDHVHACDIDIGFVRGDYEWSGKQDLLFEEDMYIVSRQNIKLEDLPAIPRIDYKSNSKSMRDSLDKWWKENFSSAPCVAVKVDKVDSCKELVLSGLGYAFLPEGMLLNTNEVNKIPMLDNSGKSLVRRTWMIYHHDNLKIALIKTFVEFVNKYYNRSCF</sequence>
<comment type="caution">
    <text evidence="6">The sequence shown here is derived from an EMBL/GenBank/DDBJ whole genome shotgun (WGS) entry which is preliminary data.</text>
</comment>
<dbReference type="PANTHER" id="PTHR30126:SF78">
    <property type="entry name" value="HTH LYSR-TYPE DOMAIN-CONTAINING PROTEIN"/>
    <property type="match status" value="1"/>
</dbReference>
<dbReference type="GO" id="GO:0000976">
    <property type="term" value="F:transcription cis-regulatory region binding"/>
    <property type="evidence" value="ECO:0007669"/>
    <property type="project" value="TreeGrafter"/>
</dbReference>
<dbReference type="AlphaFoldDB" id="A0A4R1Q1M8"/>
<comment type="similarity">
    <text evidence="1">Belongs to the LysR transcriptional regulatory family.</text>
</comment>
<evidence type="ECO:0000256" key="4">
    <source>
        <dbReference type="ARBA" id="ARBA00023163"/>
    </source>
</evidence>
<evidence type="ECO:0000313" key="6">
    <source>
        <dbReference type="EMBL" id="TCL39840.1"/>
    </source>
</evidence>
<dbReference type="SUPFAM" id="SSF53850">
    <property type="entry name" value="Periplasmic binding protein-like II"/>
    <property type="match status" value="1"/>
</dbReference>
<dbReference type="InterPro" id="IPR000847">
    <property type="entry name" value="LysR_HTH_N"/>
</dbReference>
<feature type="domain" description="HTH lysR-type" evidence="5">
    <location>
        <begin position="1"/>
        <end position="58"/>
    </location>
</feature>
<evidence type="ECO:0000259" key="5">
    <source>
        <dbReference type="PROSITE" id="PS50931"/>
    </source>
</evidence>
<dbReference type="Gene3D" id="3.40.190.290">
    <property type="match status" value="1"/>
</dbReference>
<keyword evidence="2" id="KW-0805">Transcription regulation</keyword>
<dbReference type="Proteomes" id="UP000295063">
    <property type="component" value="Unassembled WGS sequence"/>
</dbReference>
<dbReference type="InterPro" id="IPR036390">
    <property type="entry name" value="WH_DNA-bd_sf"/>
</dbReference>
<dbReference type="InterPro" id="IPR005119">
    <property type="entry name" value="LysR_subst-bd"/>
</dbReference>
<accession>A0A4R1Q1M8</accession>
<name>A0A4R1Q1M8_9FIRM</name>